<dbReference type="EMBL" id="JAWLUP010000039">
    <property type="protein sequence ID" value="MDV7266097.1"/>
    <property type="molecule type" value="Genomic_DNA"/>
</dbReference>
<proteinExistence type="predicted"/>
<dbReference type="InterPro" id="IPR029050">
    <property type="entry name" value="Immunoprotect_excell_Ig-like"/>
</dbReference>
<name>A0AAE4V0M2_9NOCA</name>
<organism evidence="3 4">
    <name type="scientific">Rhodococcus oxybenzonivorans</name>
    <dbReference type="NCBI Taxonomy" id="1990687"/>
    <lineage>
        <taxon>Bacteria</taxon>
        <taxon>Bacillati</taxon>
        <taxon>Actinomycetota</taxon>
        <taxon>Actinomycetes</taxon>
        <taxon>Mycobacteriales</taxon>
        <taxon>Nocardiaceae</taxon>
        <taxon>Rhodococcus</taxon>
    </lineage>
</organism>
<evidence type="ECO:0008006" key="5">
    <source>
        <dbReference type="Google" id="ProtNLM"/>
    </source>
</evidence>
<dbReference type="Gene3D" id="2.60.40.1240">
    <property type="match status" value="1"/>
</dbReference>
<gene>
    <name evidence="3" type="ORF">R4315_16330</name>
</gene>
<feature type="compositionally biased region" description="Low complexity" evidence="2">
    <location>
        <begin position="28"/>
        <end position="37"/>
    </location>
</feature>
<evidence type="ECO:0000313" key="3">
    <source>
        <dbReference type="EMBL" id="MDV7266097.1"/>
    </source>
</evidence>
<protein>
    <recommendedName>
        <fullName evidence="5">DUF4352 domain-containing protein</fullName>
    </recommendedName>
</protein>
<keyword evidence="1" id="KW-0732">Signal</keyword>
<reference evidence="3" key="1">
    <citation type="submission" date="2023-10" db="EMBL/GenBank/DDBJ databases">
        <title>Development of a sustainable strategy for remediation of hydrocarbon-contaminated territories based on the waste exchange concept.</title>
        <authorList>
            <person name="Krivoruchko A."/>
        </authorList>
    </citation>
    <scope>NUCLEOTIDE SEQUENCE</scope>
    <source>
        <strain evidence="3">IEGM 68</strain>
    </source>
</reference>
<dbReference type="PROSITE" id="PS51257">
    <property type="entry name" value="PROKAR_LIPOPROTEIN"/>
    <property type="match status" value="1"/>
</dbReference>
<feature type="region of interest" description="Disordered" evidence="2">
    <location>
        <begin position="25"/>
        <end position="47"/>
    </location>
</feature>
<evidence type="ECO:0000256" key="1">
    <source>
        <dbReference type="ARBA" id="ARBA00022729"/>
    </source>
</evidence>
<comment type="caution">
    <text evidence="3">The sequence shown here is derived from an EMBL/GenBank/DDBJ whole genome shotgun (WGS) entry which is preliminary data.</text>
</comment>
<dbReference type="Proteomes" id="UP001185863">
    <property type="component" value="Unassembled WGS sequence"/>
</dbReference>
<evidence type="ECO:0000313" key="4">
    <source>
        <dbReference type="Proteomes" id="UP001185863"/>
    </source>
</evidence>
<evidence type="ECO:0000256" key="2">
    <source>
        <dbReference type="SAM" id="MobiDB-lite"/>
    </source>
</evidence>
<dbReference type="RefSeq" id="WP_317746824.1">
    <property type="nucleotide sequence ID" value="NZ_JAWLUP010000039.1"/>
</dbReference>
<sequence>MHRSSAVAGTILAVFLVIGGCSGGQQPSGGQSTGESGNASPPVTIPADTTPMTPFGQTLQIVSEGFATGLSDYTIGKPRVEPSGRVLVEVTIATKQGTCIPGSFFALTDSGMKVENLDLSEPGILDESGELIAGERRQGDIAFDVPPGSTVTKIVLYHGTFNPPKAYWTA</sequence>
<accession>A0AAE4V0M2</accession>
<dbReference type="AlphaFoldDB" id="A0AAE4V0M2"/>